<evidence type="ECO:0000313" key="1">
    <source>
        <dbReference type="EMBL" id="JAD28056.1"/>
    </source>
</evidence>
<sequence length="44" mass="4916">MTAFHQRRGLGAMSSSLCSSFAREFIERTIVLTFMLGSEAPQHI</sequence>
<reference evidence="1" key="1">
    <citation type="submission" date="2014-09" db="EMBL/GenBank/DDBJ databases">
        <authorList>
            <person name="Magalhaes I.L.F."/>
            <person name="Oliveira U."/>
            <person name="Santos F.R."/>
            <person name="Vidigal T.H.D.A."/>
            <person name="Brescovit A.D."/>
            <person name="Santos A.J."/>
        </authorList>
    </citation>
    <scope>NUCLEOTIDE SEQUENCE</scope>
    <source>
        <tissue evidence="1">Shoot tissue taken approximately 20 cm above the soil surface</tissue>
    </source>
</reference>
<dbReference type="AlphaFoldDB" id="A0A0A8YPB0"/>
<accession>A0A0A8YPB0</accession>
<organism evidence="1">
    <name type="scientific">Arundo donax</name>
    <name type="common">Giant reed</name>
    <name type="synonym">Donax arundinaceus</name>
    <dbReference type="NCBI Taxonomy" id="35708"/>
    <lineage>
        <taxon>Eukaryota</taxon>
        <taxon>Viridiplantae</taxon>
        <taxon>Streptophyta</taxon>
        <taxon>Embryophyta</taxon>
        <taxon>Tracheophyta</taxon>
        <taxon>Spermatophyta</taxon>
        <taxon>Magnoliopsida</taxon>
        <taxon>Liliopsida</taxon>
        <taxon>Poales</taxon>
        <taxon>Poaceae</taxon>
        <taxon>PACMAD clade</taxon>
        <taxon>Arundinoideae</taxon>
        <taxon>Arundineae</taxon>
        <taxon>Arundo</taxon>
    </lineage>
</organism>
<dbReference type="EMBL" id="GBRH01269839">
    <property type="protein sequence ID" value="JAD28056.1"/>
    <property type="molecule type" value="Transcribed_RNA"/>
</dbReference>
<proteinExistence type="predicted"/>
<reference evidence="1" key="2">
    <citation type="journal article" date="2015" name="Data Brief">
        <title>Shoot transcriptome of the giant reed, Arundo donax.</title>
        <authorList>
            <person name="Barrero R.A."/>
            <person name="Guerrero F.D."/>
            <person name="Moolhuijzen P."/>
            <person name="Goolsby J.A."/>
            <person name="Tidwell J."/>
            <person name="Bellgard S.E."/>
            <person name="Bellgard M.I."/>
        </authorList>
    </citation>
    <scope>NUCLEOTIDE SEQUENCE</scope>
    <source>
        <tissue evidence="1">Shoot tissue taken approximately 20 cm above the soil surface</tissue>
    </source>
</reference>
<protein>
    <submittedName>
        <fullName evidence="1">Uncharacterized protein</fullName>
    </submittedName>
</protein>
<name>A0A0A8YPB0_ARUDO</name>